<comment type="caution">
    <text evidence="1">The sequence shown here is derived from an EMBL/GenBank/DDBJ whole genome shotgun (WGS) entry which is preliminary data.</text>
</comment>
<sequence>MLDLGITDPCEYPKHMDDMMGRTFAFRVNWQAEWKQCSVLACLDSKLMVDTL</sequence>
<organism evidence="1 2">
    <name type="scientific">Trifolium medium</name>
    <dbReference type="NCBI Taxonomy" id="97028"/>
    <lineage>
        <taxon>Eukaryota</taxon>
        <taxon>Viridiplantae</taxon>
        <taxon>Streptophyta</taxon>
        <taxon>Embryophyta</taxon>
        <taxon>Tracheophyta</taxon>
        <taxon>Spermatophyta</taxon>
        <taxon>Magnoliopsida</taxon>
        <taxon>eudicotyledons</taxon>
        <taxon>Gunneridae</taxon>
        <taxon>Pentapetalae</taxon>
        <taxon>rosids</taxon>
        <taxon>fabids</taxon>
        <taxon>Fabales</taxon>
        <taxon>Fabaceae</taxon>
        <taxon>Papilionoideae</taxon>
        <taxon>50 kb inversion clade</taxon>
        <taxon>NPAAA clade</taxon>
        <taxon>Hologalegina</taxon>
        <taxon>IRL clade</taxon>
        <taxon>Trifolieae</taxon>
        <taxon>Trifolium</taxon>
    </lineage>
</organism>
<accession>A0A392RRP5</accession>
<keyword evidence="2" id="KW-1185">Reference proteome</keyword>
<dbReference type="Proteomes" id="UP000265520">
    <property type="component" value="Unassembled WGS sequence"/>
</dbReference>
<proteinExistence type="predicted"/>
<dbReference type="EMBL" id="LXQA010262426">
    <property type="protein sequence ID" value="MCI38999.1"/>
    <property type="molecule type" value="Genomic_DNA"/>
</dbReference>
<evidence type="ECO:0000313" key="2">
    <source>
        <dbReference type="Proteomes" id="UP000265520"/>
    </source>
</evidence>
<name>A0A392RRP5_9FABA</name>
<reference evidence="1 2" key="1">
    <citation type="journal article" date="2018" name="Front. Plant Sci.">
        <title>Red Clover (Trifolium pratense) and Zigzag Clover (T. medium) - A Picture of Genomic Similarities and Differences.</title>
        <authorList>
            <person name="Dluhosova J."/>
            <person name="Istvanek J."/>
            <person name="Nedelnik J."/>
            <person name="Repkova J."/>
        </authorList>
    </citation>
    <scope>NUCLEOTIDE SEQUENCE [LARGE SCALE GENOMIC DNA]</scope>
    <source>
        <strain evidence="2">cv. 10/8</strain>
        <tissue evidence="1">Leaf</tissue>
    </source>
</reference>
<dbReference type="AlphaFoldDB" id="A0A392RRP5"/>
<feature type="non-terminal residue" evidence="1">
    <location>
        <position position="52"/>
    </location>
</feature>
<evidence type="ECO:0000313" key="1">
    <source>
        <dbReference type="EMBL" id="MCI38999.1"/>
    </source>
</evidence>
<protein>
    <submittedName>
        <fullName evidence="1">Uncharacterized protein</fullName>
    </submittedName>
</protein>